<gene>
    <name evidence="1" type="ORF">COU87_03305</name>
</gene>
<accession>A0A2M8KP49</accession>
<proteinExistence type="predicted"/>
<dbReference type="Proteomes" id="UP000230222">
    <property type="component" value="Unassembled WGS sequence"/>
</dbReference>
<name>A0A2M8KP49_9BACT</name>
<dbReference type="AlphaFoldDB" id="A0A2M8KP49"/>
<protein>
    <recommendedName>
        <fullName evidence="3">Nucleotidyl transferase AbiEii/AbiGii toxin family protein</fullName>
    </recommendedName>
</protein>
<dbReference type="Pfam" id="PF08843">
    <property type="entry name" value="AbiEii"/>
    <property type="match status" value="1"/>
</dbReference>
<dbReference type="EMBL" id="PFEC01000059">
    <property type="protein sequence ID" value="PJE61681.1"/>
    <property type="molecule type" value="Genomic_DNA"/>
</dbReference>
<evidence type="ECO:0000313" key="1">
    <source>
        <dbReference type="EMBL" id="PJE61681.1"/>
    </source>
</evidence>
<dbReference type="Gene3D" id="3.10.450.620">
    <property type="entry name" value="JHP933, nucleotidyltransferase-like core domain"/>
    <property type="match status" value="1"/>
</dbReference>
<dbReference type="InterPro" id="IPR014942">
    <property type="entry name" value="AbiEii"/>
</dbReference>
<sequence length="282" mass="33146">MIIENAIKNKLSQNSTKDRLYLRNLLKEELQNFVLNFIYTSEYKELIFTGGTCLRKNYGLNRLSEDLDFDFTNKFNIDRFGIDITEYFISKLDYKAFSTKIAANQKSLFLKFPILKELGIPKSTGTAEDLFLRCDFSQEITHVFNTEVNLISAGQYDFFVLSYDLPTLFANKVVALLERVYFRGAYQKVPFKGRDVYDLYWLFQLSGRSGFTLKPNTKRLEALMKNDDLKRVKELLKEKISLIEEDYLYEDIYPLIESKELLSVFKQNFKKEILQKIDLIIS</sequence>
<comment type="caution">
    <text evidence="1">The sequence shown here is derived from an EMBL/GenBank/DDBJ whole genome shotgun (WGS) entry which is preliminary data.</text>
</comment>
<evidence type="ECO:0008006" key="3">
    <source>
        <dbReference type="Google" id="ProtNLM"/>
    </source>
</evidence>
<evidence type="ECO:0000313" key="2">
    <source>
        <dbReference type="Proteomes" id="UP000230222"/>
    </source>
</evidence>
<reference evidence="2" key="1">
    <citation type="submission" date="2017-09" db="EMBL/GenBank/DDBJ databases">
        <title>Depth-based differentiation of microbial function through sediment-hosted aquifers and enrichment of novel symbionts in the deep terrestrial subsurface.</title>
        <authorList>
            <person name="Probst A.J."/>
            <person name="Ladd B."/>
            <person name="Jarett J.K."/>
            <person name="Geller-Mcgrath D.E."/>
            <person name="Sieber C.M.K."/>
            <person name="Emerson J.B."/>
            <person name="Anantharaman K."/>
            <person name="Thomas B.C."/>
            <person name="Malmstrom R."/>
            <person name="Stieglmeier M."/>
            <person name="Klingl A."/>
            <person name="Woyke T."/>
            <person name="Ryan C.M."/>
            <person name="Banfield J.F."/>
        </authorList>
    </citation>
    <scope>NUCLEOTIDE SEQUENCE [LARGE SCALE GENOMIC DNA]</scope>
</reference>
<organism evidence="1 2">
    <name type="scientific">Candidatus Roizmanbacteria bacterium CG10_big_fil_rev_8_21_14_0_10_39_12</name>
    <dbReference type="NCBI Taxonomy" id="1974852"/>
    <lineage>
        <taxon>Bacteria</taxon>
        <taxon>Candidatus Roizmaniibacteriota</taxon>
    </lineage>
</organism>